<dbReference type="Proteomes" id="UP000515135">
    <property type="component" value="Unplaced"/>
</dbReference>
<sequence>MFVRLKWYPYPCILVPVTFILGLEDQYAIEGDEEASFMCAISDPEAEVTWYRESEALSEGEKYSFVAEGARRKLLIRDIKTADQTKYSCATNADKTEANLFVEAFVDFFPGLEDQYAVEQDAQAQFSCKATHPNAEVTWYRSDQKIENSEKYEILVDGFDHTLIIKDIQIKDESSYSCATKHRKTTARLFVEALIDFCPGLEDQFAVEKDPQAQFSCKLNQPNVETTWYREDKKLENSDKYQIIVKGYDHHLIIKDIRQEDDTSYSCATQHRKTTAKLIVGELVDFCPGLEDQYAVEQDAQAQFSCKMTQPDAEATWYRSDEKIENSEKYEIIADGYDHTLIIKDIHLRDETSYSCASKHRKTTAKLFVEALIDFCPGLEDQFAVEKDPLAKFSCKLNQANVETTWYREDEKLENSEKYQIIVKGYDHHLIIKDIRQEDDTSYSCATKHRKTTAKLIVGELVDFAPGLEDQYAIENDAQATFSCKMTQPDAEATWYRSDEKIEASDRYEIIADGYDHTLIIKNIQIKDETSYSCESRHRKTTAKLFVEGLLDILGPEDVYAVEKDTQAQFMCQMTKPAADAVWYKGDEKIEESDKYRIIVFGFLHTLTINDIQLEDEATYSVQSKHRKKPANLFVEGTDNAPGIYGHICC</sequence>
<keyword evidence="4" id="KW-1015">Disulfide bond</keyword>
<dbReference type="Pfam" id="PF07679">
    <property type="entry name" value="I-set"/>
    <property type="match status" value="7"/>
</dbReference>
<name>A0A6P4YCR2_BRABE</name>
<comment type="subcellular location">
    <subcellularLocation>
        <location evidence="1">Cytoplasm</location>
    </subcellularLocation>
</comment>
<dbReference type="GO" id="GO:0005737">
    <property type="term" value="C:cytoplasm"/>
    <property type="evidence" value="ECO:0007669"/>
    <property type="project" value="UniProtKB-SubCell"/>
</dbReference>
<dbReference type="InterPro" id="IPR007110">
    <property type="entry name" value="Ig-like_dom"/>
</dbReference>
<feature type="domain" description="Ig-like" evidence="5">
    <location>
        <begin position="110"/>
        <end position="190"/>
    </location>
</feature>
<evidence type="ECO:0000313" key="6">
    <source>
        <dbReference type="Proteomes" id="UP000515135"/>
    </source>
</evidence>
<dbReference type="FunFam" id="2.60.40.10:FF:000214">
    <property type="entry name" value="titin isoform X1"/>
    <property type="match status" value="7"/>
</dbReference>
<dbReference type="InterPro" id="IPR036179">
    <property type="entry name" value="Ig-like_dom_sf"/>
</dbReference>
<evidence type="ECO:0000256" key="4">
    <source>
        <dbReference type="ARBA" id="ARBA00023157"/>
    </source>
</evidence>
<dbReference type="InterPro" id="IPR013783">
    <property type="entry name" value="Ig-like_fold"/>
</dbReference>
<evidence type="ECO:0000256" key="2">
    <source>
        <dbReference type="ARBA" id="ARBA00022490"/>
    </source>
</evidence>
<dbReference type="PANTHER" id="PTHR35971:SF5">
    <property type="entry name" value="OBSCURIN LIKE CYTOSKELETAL ADAPTOR 1"/>
    <property type="match status" value="1"/>
</dbReference>
<evidence type="ECO:0000259" key="5">
    <source>
        <dbReference type="PROSITE" id="PS50835"/>
    </source>
</evidence>
<dbReference type="SMART" id="SM00408">
    <property type="entry name" value="IGc2"/>
    <property type="match status" value="7"/>
</dbReference>
<dbReference type="OrthoDB" id="6115582at2759"/>
<proteinExistence type="predicted"/>
<dbReference type="Gene3D" id="2.60.40.10">
    <property type="entry name" value="Immunoglobulins"/>
    <property type="match status" value="7"/>
</dbReference>
<dbReference type="InterPro" id="IPR003598">
    <property type="entry name" value="Ig_sub2"/>
</dbReference>
<dbReference type="PANTHER" id="PTHR35971">
    <property type="entry name" value="SI:DKEY-31G6.6"/>
    <property type="match status" value="1"/>
</dbReference>
<dbReference type="RefSeq" id="XP_019626955.1">
    <property type="nucleotide sequence ID" value="XM_019771396.1"/>
</dbReference>
<dbReference type="AlphaFoldDB" id="A0A6P4YCR2"/>
<dbReference type="PROSITE" id="PS50835">
    <property type="entry name" value="IG_LIKE"/>
    <property type="match status" value="6"/>
</dbReference>
<evidence type="ECO:0000313" key="7">
    <source>
        <dbReference type="RefSeq" id="XP_019626955.1"/>
    </source>
</evidence>
<dbReference type="KEGG" id="bbel:109471915"/>
<dbReference type="InterPro" id="IPR003599">
    <property type="entry name" value="Ig_sub"/>
</dbReference>
<dbReference type="SUPFAM" id="SSF48726">
    <property type="entry name" value="Immunoglobulin"/>
    <property type="match status" value="7"/>
</dbReference>
<feature type="domain" description="Ig-like" evidence="5">
    <location>
        <begin position="466"/>
        <end position="546"/>
    </location>
</feature>
<protein>
    <submittedName>
        <fullName evidence="7">Titin-like</fullName>
    </submittedName>
</protein>
<accession>A0A6P4YCR2</accession>
<dbReference type="GeneID" id="109471915"/>
<keyword evidence="2" id="KW-0963">Cytoplasm</keyword>
<gene>
    <name evidence="7" type="primary">LOC109471915</name>
</gene>
<feature type="domain" description="Ig-like" evidence="5">
    <location>
        <begin position="199"/>
        <end position="279"/>
    </location>
</feature>
<evidence type="ECO:0000256" key="3">
    <source>
        <dbReference type="ARBA" id="ARBA00022553"/>
    </source>
</evidence>
<keyword evidence="3" id="KW-0597">Phosphoprotein</keyword>
<dbReference type="SMART" id="SM00409">
    <property type="entry name" value="IG"/>
    <property type="match status" value="7"/>
</dbReference>
<dbReference type="InterPro" id="IPR052385">
    <property type="entry name" value="Obscurin/Obscurin-like_Reg"/>
</dbReference>
<keyword evidence="6" id="KW-1185">Reference proteome</keyword>
<feature type="domain" description="Ig-like" evidence="5">
    <location>
        <begin position="16"/>
        <end position="101"/>
    </location>
</feature>
<feature type="domain" description="Ig-like" evidence="5">
    <location>
        <begin position="288"/>
        <end position="368"/>
    </location>
</feature>
<organism evidence="6 7">
    <name type="scientific">Branchiostoma belcheri</name>
    <name type="common">Amphioxus</name>
    <dbReference type="NCBI Taxonomy" id="7741"/>
    <lineage>
        <taxon>Eukaryota</taxon>
        <taxon>Metazoa</taxon>
        <taxon>Chordata</taxon>
        <taxon>Cephalochordata</taxon>
        <taxon>Leptocardii</taxon>
        <taxon>Amphioxiformes</taxon>
        <taxon>Branchiostomatidae</taxon>
        <taxon>Branchiostoma</taxon>
    </lineage>
</organism>
<dbReference type="InterPro" id="IPR013098">
    <property type="entry name" value="Ig_I-set"/>
</dbReference>
<evidence type="ECO:0000256" key="1">
    <source>
        <dbReference type="ARBA" id="ARBA00004496"/>
    </source>
</evidence>
<feature type="domain" description="Ig-like" evidence="5">
    <location>
        <begin position="377"/>
        <end position="457"/>
    </location>
</feature>
<reference evidence="7" key="1">
    <citation type="submission" date="2025-08" db="UniProtKB">
        <authorList>
            <consortium name="RefSeq"/>
        </authorList>
    </citation>
    <scope>IDENTIFICATION</scope>
    <source>
        <tissue evidence="7">Gonad</tissue>
    </source>
</reference>